<comment type="caution">
    <text evidence="1">The sequence shown here is derived from an EMBL/GenBank/DDBJ whole genome shotgun (WGS) entry which is preliminary data.</text>
</comment>
<evidence type="ECO:0000313" key="1">
    <source>
        <dbReference type="EMBL" id="GAA3970926.1"/>
    </source>
</evidence>
<gene>
    <name evidence="1" type="ORF">GCM10022384_22450</name>
</gene>
<keyword evidence="2" id="KW-1185">Reference proteome</keyword>
<protein>
    <submittedName>
        <fullName evidence="1">Uncharacterized protein</fullName>
    </submittedName>
</protein>
<proteinExistence type="predicted"/>
<reference evidence="2" key="1">
    <citation type="journal article" date="2019" name="Int. J. Syst. Evol. Microbiol.">
        <title>The Global Catalogue of Microorganisms (GCM) 10K type strain sequencing project: providing services to taxonomists for standard genome sequencing and annotation.</title>
        <authorList>
            <consortium name="The Broad Institute Genomics Platform"/>
            <consortium name="The Broad Institute Genome Sequencing Center for Infectious Disease"/>
            <person name="Wu L."/>
            <person name="Ma J."/>
        </authorList>
    </citation>
    <scope>NUCLEOTIDE SEQUENCE [LARGE SCALE GENOMIC DNA]</scope>
    <source>
        <strain evidence="2">JCM 17027</strain>
    </source>
</reference>
<dbReference type="EMBL" id="BAABCQ010000033">
    <property type="protein sequence ID" value="GAA3970926.1"/>
    <property type="molecule type" value="Genomic_DNA"/>
</dbReference>
<sequence>MISRTAATTTELTRKVWAADMTGASPPTTVAVTMSTAGTAAITATYHRQSTRQLARCAGATCDSGADPVPVCACVLTAMSFRGG</sequence>
<organism evidence="1 2">
    <name type="scientific">Streptomyces marokkonensis</name>
    <dbReference type="NCBI Taxonomy" id="324855"/>
    <lineage>
        <taxon>Bacteria</taxon>
        <taxon>Bacillati</taxon>
        <taxon>Actinomycetota</taxon>
        <taxon>Actinomycetes</taxon>
        <taxon>Kitasatosporales</taxon>
        <taxon>Streptomycetaceae</taxon>
        <taxon>Streptomyces</taxon>
    </lineage>
</organism>
<accession>A0ABP7PTF2</accession>
<name>A0ABP7PTF2_9ACTN</name>
<dbReference type="Proteomes" id="UP001500034">
    <property type="component" value="Unassembled WGS sequence"/>
</dbReference>
<evidence type="ECO:0000313" key="2">
    <source>
        <dbReference type="Proteomes" id="UP001500034"/>
    </source>
</evidence>